<feature type="domain" description="CENP-V/GFA" evidence="6">
    <location>
        <begin position="4"/>
        <end position="108"/>
    </location>
</feature>
<feature type="region of interest" description="Disordered" evidence="5">
    <location>
        <begin position="133"/>
        <end position="155"/>
    </location>
</feature>
<dbReference type="SUPFAM" id="SSF51316">
    <property type="entry name" value="Mss4-like"/>
    <property type="match status" value="1"/>
</dbReference>
<gene>
    <name evidence="7" type="ORF">ALOHA_HF4000005K23ctg1g5</name>
</gene>
<keyword evidence="4" id="KW-0456">Lyase</keyword>
<dbReference type="InterPro" id="IPR006913">
    <property type="entry name" value="CENP-V/GFA"/>
</dbReference>
<evidence type="ECO:0000256" key="3">
    <source>
        <dbReference type="ARBA" id="ARBA00022833"/>
    </source>
</evidence>
<keyword evidence="3" id="KW-0862">Zinc</keyword>
<comment type="similarity">
    <text evidence="1">Belongs to the Gfa family.</text>
</comment>
<name>B3T0K9_9ZZZZ</name>
<dbReference type="PANTHER" id="PTHR33337">
    <property type="entry name" value="GFA DOMAIN-CONTAINING PROTEIN"/>
    <property type="match status" value="1"/>
</dbReference>
<dbReference type="InterPro" id="IPR011057">
    <property type="entry name" value="Mss4-like_sf"/>
</dbReference>
<evidence type="ECO:0000313" key="7">
    <source>
        <dbReference type="EMBL" id="ABZ06118.1"/>
    </source>
</evidence>
<protein>
    <recommendedName>
        <fullName evidence="6">CENP-V/GFA domain-containing protein</fullName>
    </recommendedName>
</protein>
<dbReference type="PANTHER" id="PTHR33337:SF40">
    <property type="entry name" value="CENP-V_GFA DOMAIN-CONTAINING PROTEIN-RELATED"/>
    <property type="match status" value="1"/>
</dbReference>
<proteinExistence type="inferred from homology"/>
<evidence type="ECO:0000256" key="2">
    <source>
        <dbReference type="ARBA" id="ARBA00022723"/>
    </source>
</evidence>
<dbReference type="PROSITE" id="PS51891">
    <property type="entry name" value="CENP_V_GFA"/>
    <property type="match status" value="1"/>
</dbReference>
<feature type="compositionally biased region" description="Basic and acidic residues" evidence="5">
    <location>
        <begin position="140"/>
        <end position="155"/>
    </location>
</feature>
<organism evidence="7">
    <name type="scientific">uncultured marine microorganism HF4000_005K23</name>
    <dbReference type="NCBI Taxonomy" id="455508"/>
    <lineage>
        <taxon>unclassified sequences</taxon>
        <taxon>environmental samples</taxon>
    </lineage>
</organism>
<dbReference type="Gene3D" id="3.90.1590.10">
    <property type="entry name" value="glutathione-dependent formaldehyde- activating enzyme (gfa)"/>
    <property type="match status" value="1"/>
</dbReference>
<reference evidence="7" key="1">
    <citation type="journal article" date="2008" name="ISME J.">
        <title>Genomic patterns of recombination, clonal divergence and environment in marine microbial populations.</title>
        <authorList>
            <person name="Konstantinidis K.T."/>
            <person name="Delong E.F."/>
        </authorList>
    </citation>
    <scope>NUCLEOTIDE SEQUENCE</scope>
</reference>
<evidence type="ECO:0000259" key="6">
    <source>
        <dbReference type="PROSITE" id="PS51891"/>
    </source>
</evidence>
<keyword evidence="2" id="KW-0479">Metal-binding</keyword>
<dbReference type="Pfam" id="PF04828">
    <property type="entry name" value="GFA"/>
    <property type="match status" value="1"/>
</dbReference>
<sequence length="155" mass="17738">MKKHSGGCACGKVRYHTIGQPVKTGLCHCRYCQLRTGTAFGISVYFKKENLKIESGDLKKYTFTTENGNTFETNFCTNCGTSLFWTLSHMKDLMGAAGGTYDPPSFWFNIEREIFKRTKAEFVNINCPENHETSLTYKPQRRDEPRLDGKNNKKK</sequence>
<accession>B3T0K9</accession>
<dbReference type="AlphaFoldDB" id="B3T0K9"/>
<dbReference type="EMBL" id="EU016567">
    <property type="protein sequence ID" value="ABZ06118.1"/>
    <property type="molecule type" value="Genomic_DNA"/>
</dbReference>
<dbReference type="GO" id="GO:0016846">
    <property type="term" value="F:carbon-sulfur lyase activity"/>
    <property type="evidence" value="ECO:0007669"/>
    <property type="project" value="InterPro"/>
</dbReference>
<dbReference type="GO" id="GO:0046872">
    <property type="term" value="F:metal ion binding"/>
    <property type="evidence" value="ECO:0007669"/>
    <property type="project" value="UniProtKB-KW"/>
</dbReference>
<evidence type="ECO:0000256" key="4">
    <source>
        <dbReference type="ARBA" id="ARBA00023239"/>
    </source>
</evidence>
<evidence type="ECO:0000256" key="5">
    <source>
        <dbReference type="SAM" id="MobiDB-lite"/>
    </source>
</evidence>
<evidence type="ECO:0000256" key="1">
    <source>
        <dbReference type="ARBA" id="ARBA00005495"/>
    </source>
</evidence>